<evidence type="ECO:0000313" key="1">
    <source>
        <dbReference type="EMBL" id="PKR81529.1"/>
    </source>
</evidence>
<accession>A0A2I0R4Q8</accession>
<dbReference type="PROSITE" id="PS51257">
    <property type="entry name" value="PROKAR_LIPOPROTEIN"/>
    <property type="match status" value="1"/>
</dbReference>
<dbReference type="AlphaFoldDB" id="A0A2I0R4Q8"/>
<keyword evidence="2" id="KW-1185">Reference proteome</keyword>
<name>A0A2I0R4Q8_9FLAO</name>
<sequence>MKNILLFLFIILASYSCRKDENKQEIISDLIVQTEVSNENIIFNVSSEKMYGTTGYEIIYCEKLRKNKIYIHFKNIKVPDAGLTVISPAICKINLGNLDHGTYEVTFKSNNKKNKGHLYVDANVDLEIASDGNVKTN</sequence>
<protein>
    <submittedName>
        <fullName evidence="1">Uncharacterized protein</fullName>
    </submittedName>
</protein>
<organism evidence="1 2">
    <name type="scientific">Brumimicrobium salinarum</name>
    <dbReference type="NCBI Taxonomy" id="2058658"/>
    <lineage>
        <taxon>Bacteria</taxon>
        <taxon>Pseudomonadati</taxon>
        <taxon>Bacteroidota</taxon>
        <taxon>Flavobacteriia</taxon>
        <taxon>Flavobacteriales</taxon>
        <taxon>Crocinitomicaceae</taxon>
        <taxon>Brumimicrobium</taxon>
    </lineage>
</organism>
<dbReference type="OrthoDB" id="1312186at2"/>
<evidence type="ECO:0000313" key="2">
    <source>
        <dbReference type="Proteomes" id="UP000236654"/>
    </source>
</evidence>
<gene>
    <name evidence="1" type="ORF">CW751_03105</name>
</gene>
<proteinExistence type="predicted"/>
<dbReference type="Proteomes" id="UP000236654">
    <property type="component" value="Unassembled WGS sequence"/>
</dbReference>
<comment type="caution">
    <text evidence="1">The sequence shown here is derived from an EMBL/GenBank/DDBJ whole genome shotgun (WGS) entry which is preliminary data.</text>
</comment>
<reference evidence="1 2" key="1">
    <citation type="submission" date="2017-12" db="EMBL/GenBank/DDBJ databases">
        <title>The draft genome sequence of Brumimicrobium saltpan LHR20.</title>
        <authorList>
            <person name="Do Z.-J."/>
            <person name="Luo H.-R."/>
        </authorList>
    </citation>
    <scope>NUCLEOTIDE SEQUENCE [LARGE SCALE GENOMIC DNA]</scope>
    <source>
        <strain evidence="1 2">LHR20</strain>
    </source>
</reference>
<dbReference type="EMBL" id="PJNI01000002">
    <property type="protein sequence ID" value="PKR81529.1"/>
    <property type="molecule type" value="Genomic_DNA"/>
</dbReference>
<dbReference type="RefSeq" id="WP_101333543.1">
    <property type="nucleotide sequence ID" value="NZ_PJNI01000002.1"/>
</dbReference>